<proteinExistence type="predicted"/>
<evidence type="ECO:0000313" key="1">
    <source>
        <dbReference type="EMBL" id="GAK31528.1"/>
    </source>
</evidence>
<keyword evidence="2" id="KW-1185">Reference proteome</keyword>
<dbReference type="EMBL" id="DF820494">
    <property type="protein sequence ID" value="GAK31528.1"/>
    <property type="molecule type" value="Genomic_DNA"/>
</dbReference>
<gene>
    <name evidence="1" type="ORF">WOSG25_110060</name>
</gene>
<dbReference type="AlphaFoldDB" id="A0A069CWC5"/>
<dbReference type="RefSeq" id="WP_027699493.1">
    <property type="nucleotide sequence ID" value="NZ_DF820494.1"/>
</dbReference>
<dbReference type="STRING" id="1329250.WOSG25_110060"/>
<name>A0A069CWC5_WEIOS</name>
<reference evidence="2" key="1">
    <citation type="journal article" date="2014" name="Genome Announc.">
        <title>Draft genome sequence of Weissella oryzae SG25T, isolated from fermented rice grains.</title>
        <authorList>
            <person name="Tanizawa Y."/>
            <person name="Fujisawa T."/>
            <person name="Mochizuki T."/>
            <person name="Kaminuma E."/>
            <person name="Suzuki Y."/>
            <person name="Nakamura Y."/>
            <person name="Tohno M."/>
        </authorList>
    </citation>
    <scope>NUCLEOTIDE SEQUENCE [LARGE SCALE GENOMIC DNA]</scope>
    <source>
        <strain evidence="2">DSM 25784 / JCM 18191 / LMG 30913 / SG25</strain>
    </source>
</reference>
<protein>
    <submittedName>
        <fullName evidence="1">Uncharacterized protein</fullName>
    </submittedName>
</protein>
<evidence type="ECO:0000313" key="2">
    <source>
        <dbReference type="Proteomes" id="UP000030643"/>
    </source>
</evidence>
<dbReference type="OrthoDB" id="9759601at2"/>
<accession>A0A069CWC5</accession>
<dbReference type="Proteomes" id="UP000030643">
    <property type="component" value="Unassembled WGS sequence"/>
</dbReference>
<sequence length="74" mass="9128">MEKYKVSSAFFEKLYEWAYNMSYSTIMDENFMTLMPALIRKWWEDEPTDNHEKNNRLIALTFWFEGVEIFEKEN</sequence>
<organism evidence="1 2">
    <name type="scientific">Weissella oryzae (strain DSM 25784 / JCM 18191 / LMG 30913 / SG25)</name>
    <dbReference type="NCBI Taxonomy" id="1329250"/>
    <lineage>
        <taxon>Bacteria</taxon>
        <taxon>Bacillati</taxon>
        <taxon>Bacillota</taxon>
        <taxon>Bacilli</taxon>
        <taxon>Lactobacillales</taxon>
        <taxon>Lactobacillaceae</taxon>
        <taxon>Weissella</taxon>
    </lineage>
</organism>